<dbReference type="CDD" id="cd01130">
    <property type="entry name" value="VirB11-like_ATPase"/>
    <property type="match status" value="1"/>
</dbReference>
<evidence type="ECO:0000313" key="3">
    <source>
        <dbReference type="EMBL" id="RCK58398.1"/>
    </source>
</evidence>
<dbReference type="InterPro" id="IPR027417">
    <property type="entry name" value="P-loop_NTPase"/>
</dbReference>
<keyword evidence="4" id="KW-1185">Reference proteome</keyword>
<comment type="similarity">
    <text evidence="1">Belongs to the GSP E family.</text>
</comment>
<accession>A0A367XXR3</accession>
<dbReference type="EMBL" id="QORO01000003">
    <property type="protein sequence ID" value="RCK58398.1"/>
    <property type="molecule type" value="Genomic_DNA"/>
</dbReference>
<evidence type="ECO:0000259" key="2">
    <source>
        <dbReference type="Pfam" id="PF00437"/>
    </source>
</evidence>
<dbReference type="Pfam" id="PF00437">
    <property type="entry name" value="T2SSE"/>
    <property type="match status" value="1"/>
</dbReference>
<dbReference type="GO" id="GO:0016887">
    <property type="term" value="F:ATP hydrolysis activity"/>
    <property type="evidence" value="ECO:0007669"/>
    <property type="project" value="InterPro"/>
</dbReference>
<reference evidence="3 4" key="1">
    <citation type="submission" date="2018-07" db="EMBL/GenBank/DDBJ databases">
        <title>Microbacterium endoborsara sp. nov., a novel actinobacterium isolated from Borszczowia aralocaspica.</title>
        <authorList>
            <person name="An D."/>
        </authorList>
    </citation>
    <scope>NUCLEOTIDE SEQUENCE [LARGE SCALE GENOMIC DNA]</scope>
    <source>
        <strain evidence="3 4">C1.15228</strain>
    </source>
</reference>
<dbReference type="NCBIfam" id="TIGR03819">
    <property type="entry name" value="heli_sec_ATPase"/>
    <property type="match status" value="1"/>
</dbReference>
<dbReference type="InterPro" id="IPR022399">
    <property type="entry name" value="TadA-like_ATPase"/>
</dbReference>
<dbReference type="SUPFAM" id="SSF52540">
    <property type="entry name" value="P-loop containing nucleoside triphosphate hydrolases"/>
    <property type="match status" value="1"/>
</dbReference>
<dbReference type="Proteomes" id="UP000253508">
    <property type="component" value="Unassembled WGS sequence"/>
</dbReference>
<dbReference type="Gene3D" id="3.40.50.300">
    <property type="entry name" value="P-loop containing nucleotide triphosphate hydrolases"/>
    <property type="match status" value="1"/>
</dbReference>
<dbReference type="OrthoDB" id="9810761at2"/>
<name>A0A367XXR3_9MICO</name>
<dbReference type="PANTHER" id="PTHR30486:SF6">
    <property type="entry name" value="TYPE IV PILUS RETRACTATION ATPASE PILT"/>
    <property type="match status" value="1"/>
</dbReference>
<dbReference type="AlphaFoldDB" id="A0A367XXR3"/>
<dbReference type="RefSeq" id="WP_114118002.1">
    <property type="nucleotide sequence ID" value="NZ_BMHU01000002.1"/>
</dbReference>
<evidence type="ECO:0000313" key="4">
    <source>
        <dbReference type="Proteomes" id="UP000253508"/>
    </source>
</evidence>
<sequence>MSDPFIVSRRGGAGSAGEAAALSAPRRLRDAEAFGPLAPYVADESVTDIFVNGSAGLFIDRGSGAERVTEWRASEREVHDLATDLVGVGGRHVDDSSPLVDVRMPGGARVHVALSPIATAGTAISIRLARLADVDLDGLREGGAFPAAAREWLGSLVARRANILVTGGAGCGKTTLLSALLGAAPRHERIITIEDVAELRLNHPHHISLEARQANREGAGAVGLARLVRESLRMRPDRIVVGECRGEEIRDLLTALNTGHDGGAGTLHANGLADVPARLEALGALAGWDDHAVARQASSAFDVVLHLARDAAGDRRLVAVGEFRQTGGRLEIEQVQPW</sequence>
<evidence type="ECO:0000256" key="1">
    <source>
        <dbReference type="ARBA" id="ARBA00006611"/>
    </source>
</evidence>
<proteinExistence type="inferred from homology"/>
<dbReference type="Gene3D" id="3.30.450.90">
    <property type="match status" value="1"/>
</dbReference>
<feature type="domain" description="Bacterial type II secretion system protein E" evidence="2">
    <location>
        <begin position="32"/>
        <end position="311"/>
    </location>
</feature>
<comment type="caution">
    <text evidence="3">The sequence shown here is derived from an EMBL/GenBank/DDBJ whole genome shotgun (WGS) entry which is preliminary data.</text>
</comment>
<protein>
    <submittedName>
        <fullName evidence="3">Pilus assembly protein CpaF</fullName>
    </submittedName>
</protein>
<organism evidence="3 4">
    <name type="scientific">Microbacterium sorbitolivorans</name>
    <dbReference type="NCBI Taxonomy" id="1867410"/>
    <lineage>
        <taxon>Bacteria</taxon>
        <taxon>Bacillati</taxon>
        <taxon>Actinomycetota</taxon>
        <taxon>Actinomycetes</taxon>
        <taxon>Micrococcales</taxon>
        <taxon>Microbacteriaceae</taxon>
        <taxon>Microbacterium</taxon>
    </lineage>
</organism>
<dbReference type="InterPro" id="IPR001482">
    <property type="entry name" value="T2SS/T4SS_dom"/>
</dbReference>
<dbReference type="PANTHER" id="PTHR30486">
    <property type="entry name" value="TWITCHING MOTILITY PROTEIN PILT"/>
    <property type="match status" value="1"/>
</dbReference>
<gene>
    <name evidence="3" type="ORF">DTO57_09510</name>
</gene>
<dbReference type="InterPro" id="IPR050921">
    <property type="entry name" value="T4SS_GSP_E_ATPase"/>
</dbReference>